<evidence type="ECO:0000256" key="2">
    <source>
        <dbReference type="ARBA" id="ARBA00005179"/>
    </source>
</evidence>
<dbReference type="GO" id="GO:0020037">
    <property type="term" value="F:heme binding"/>
    <property type="evidence" value="ECO:0007669"/>
    <property type="project" value="InterPro"/>
</dbReference>
<accession>A0A8K0UUQ1</accession>
<comment type="caution">
    <text evidence="12">The sequence shown here is derived from an EMBL/GenBank/DDBJ whole genome shotgun (WGS) entry which is preliminary data.</text>
</comment>
<keyword evidence="4 9" id="KW-0349">Heme</keyword>
<comment type="pathway">
    <text evidence="2">Secondary metabolite biosynthesis.</text>
</comment>
<evidence type="ECO:0000256" key="5">
    <source>
        <dbReference type="ARBA" id="ARBA00022723"/>
    </source>
</evidence>
<keyword evidence="7 9" id="KW-0408">Iron</keyword>
<evidence type="ECO:0000256" key="6">
    <source>
        <dbReference type="ARBA" id="ARBA00023002"/>
    </source>
</evidence>
<evidence type="ECO:0000256" key="9">
    <source>
        <dbReference type="PIRSR" id="PIRSR602401-1"/>
    </source>
</evidence>
<keyword evidence="6 10" id="KW-0560">Oxidoreductase</keyword>
<organism evidence="12 13">
    <name type="scientific">Cristinia sonorae</name>
    <dbReference type="NCBI Taxonomy" id="1940300"/>
    <lineage>
        <taxon>Eukaryota</taxon>
        <taxon>Fungi</taxon>
        <taxon>Dikarya</taxon>
        <taxon>Basidiomycota</taxon>
        <taxon>Agaricomycotina</taxon>
        <taxon>Agaricomycetes</taxon>
        <taxon>Agaricomycetidae</taxon>
        <taxon>Agaricales</taxon>
        <taxon>Pleurotineae</taxon>
        <taxon>Stephanosporaceae</taxon>
        <taxon>Cristinia</taxon>
    </lineage>
</organism>
<protein>
    <submittedName>
        <fullName evidence="12">Cytochrome P450</fullName>
    </submittedName>
</protein>
<feature type="binding site" description="axial binding residue" evidence="9">
    <location>
        <position position="434"/>
    </location>
    <ligand>
        <name>heme</name>
        <dbReference type="ChEBI" id="CHEBI:30413"/>
    </ligand>
    <ligandPart>
        <name>Fe</name>
        <dbReference type="ChEBI" id="CHEBI:18248"/>
    </ligandPart>
</feature>
<dbReference type="PANTHER" id="PTHR46300">
    <property type="entry name" value="P450, PUTATIVE (EUROFUNG)-RELATED-RELATED"/>
    <property type="match status" value="1"/>
</dbReference>
<dbReference type="GO" id="GO:0004497">
    <property type="term" value="F:monooxygenase activity"/>
    <property type="evidence" value="ECO:0007669"/>
    <property type="project" value="UniProtKB-KW"/>
</dbReference>
<keyword evidence="11" id="KW-1133">Transmembrane helix</keyword>
<evidence type="ECO:0000313" key="13">
    <source>
        <dbReference type="Proteomes" id="UP000813824"/>
    </source>
</evidence>
<evidence type="ECO:0000256" key="4">
    <source>
        <dbReference type="ARBA" id="ARBA00022617"/>
    </source>
</evidence>
<dbReference type="InterPro" id="IPR050364">
    <property type="entry name" value="Cytochrome_P450_fung"/>
</dbReference>
<evidence type="ECO:0000256" key="3">
    <source>
        <dbReference type="ARBA" id="ARBA00010617"/>
    </source>
</evidence>
<dbReference type="EMBL" id="JAEVFJ010000008">
    <property type="protein sequence ID" value="KAH8102961.1"/>
    <property type="molecule type" value="Genomic_DNA"/>
</dbReference>
<reference evidence="12" key="1">
    <citation type="journal article" date="2021" name="New Phytol.">
        <title>Evolutionary innovations through gain and loss of genes in the ectomycorrhizal Boletales.</title>
        <authorList>
            <person name="Wu G."/>
            <person name="Miyauchi S."/>
            <person name="Morin E."/>
            <person name="Kuo A."/>
            <person name="Drula E."/>
            <person name="Varga T."/>
            <person name="Kohler A."/>
            <person name="Feng B."/>
            <person name="Cao Y."/>
            <person name="Lipzen A."/>
            <person name="Daum C."/>
            <person name="Hundley H."/>
            <person name="Pangilinan J."/>
            <person name="Johnson J."/>
            <person name="Barry K."/>
            <person name="LaButti K."/>
            <person name="Ng V."/>
            <person name="Ahrendt S."/>
            <person name="Min B."/>
            <person name="Choi I.G."/>
            <person name="Park H."/>
            <person name="Plett J.M."/>
            <person name="Magnuson J."/>
            <person name="Spatafora J.W."/>
            <person name="Nagy L.G."/>
            <person name="Henrissat B."/>
            <person name="Grigoriev I.V."/>
            <person name="Yang Z.L."/>
            <person name="Xu J."/>
            <person name="Martin F.M."/>
        </authorList>
    </citation>
    <scope>NUCLEOTIDE SEQUENCE</scope>
    <source>
        <strain evidence="12">KKN 215</strain>
    </source>
</reference>
<evidence type="ECO:0000256" key="10">
    <source>
        <dbReference type="RuleBase" id="RU000461"/>
    </source>
</evidence>
<dbReference type="PRINTS" id="PR00463">
    <property type="entry name" value="EP450I"/>
</dbReference>
<keyword evidence="11" id="KW-0472">Membrane</keyword>
<proteinExistence type="inferred from homology"/>
<evidence type="ECO:0000256" key="1">
    <source>
        <dbReference type="ARBA" id="ARBA00001971"/>
    </source>
</evidence>
<name>A0A8K0UUQ1_9AGAR</name>
<dbReference type="PROSITE" id="PS00086">
    <property type="entry name" value="CYTOCHROME_P450"/>
    <property type="match status" value="1"/>
</dbReference>
<keyword evidence="5 9" id="KW-0479">Metal-binding</keyword>
<keyword evidence="8 10" id="KW-0503">Monooxygenase</keyword>
<dbReference type="InterPro" id="IPR001128">
    <property type="entry name" value="Cyt_P450"/>
</dbReference>
<evidence type="ECO:0000256" key="11">
    <source>
        <dbReference type="SAM" id="Phobius"/>
    </source>
</evidence>
<evidence type="ECO:0000313" key="12">
    <source>
        <dbReference type="EMBL" id="KAH8102961.1"/>
    </source>
</evidence>
<keyword evidence="13" id="KW-1185">Reference proteome</keyword>
<sequence>MGSFGTSIVGYAYPYVGVLVVVLIAAILWRNSRPHRHVNLPPGPKATWKYSAPMFRSYADLIQAYGPVVSFKRGNDIQILVGSYQAAMDIMQKHGAELADRPPAVSTNELLSGNKRILFLRAGKRMLSYRKALHSSLQPSAAATYGPLQYQNAKIYVLDILRDPENHLAHARKYAASVILTLTYGKTTPTSYDDPEVIAINKFAARIMSVVKGMPWPVDKYPILRYLPLPHVRMLKQYQQDELRLFCSLMEATRRERRNAPESASPSFIGYLLDHQRDFELSDEDTAYLGGSMFGAGSDTTASGLGLVTMAAACYPQEQGKIQAAIDAVVGRDRVPRLEDLQSLPLVSAFAAEAHRWRPILPMGLNHRAMKDVVWNGYVIPAGAAISGVSWSIMRDPSIFPDPEEFRPSRWLTDDGNMRDDLKHFDFGFGRRVCPGVHVAERSLAITTALLLWAFDIVEDPSYPIDTFGLTDAPITHPLPFKVKFFPRNAHLRSLMEDRDAS</sequence>
<dbReference type="InterPro" id="IPR017972">
    <property type="entry name" value="Cyt_P450_CS"/>
</dbReference>
<evidence type="ECO:0000256" key="7">
    <source>
        <dbReference type="ARBA" id="ARBA00023004"/>
    </source>
</evidence>
<dbReference type="InterPro" id="IPR036396">
    <property type="entry name" value="Cyt_P450_sf"/>
</dbReference>
<dbReference type="Pfam" id="PF00067">
    <property type="entry name" value="p450"/>
    <property type="match status" value="1"/>
</dbReference>
<dbReference type="AlphaFoldDB" id="A0A8K0UUQ1"/>
<feature type="transmembrane region" description="Helical" evidence="11">
    <location>
        <begin position="12"/>
        <end position="29"/>
    </location>
</feature>
<dbReference type="OrthoDB" id="2789670at2759"/>
<comment type="cofactor">
    <cofactor evidence="1 9">
        <name>heme</name>
        <dbReference type="ChEBI" id="CHEBI:30413"/>
    </cofactor>
</comment>
<dbReference type="Proteomes" id="UP000813824">
    <property type="component" value="Unassembled WGS sequence"/>
</dbReference>
<dbReference type="CDD" id="cd11065">
    <property type="entry name" value="CYP64-like"/>
    <property type="match status" value="1"/>
</dbReference>
<keyword evidence="11" id="KW-0812">Transmembrane</keyword>
<dbReference type="PANTHER" id="PTHR46300:SF1">
    <property type="entry name" value="P450, PUTATIVE (EUROFUNG)-RELATED"/>
    <property type="match status" value="1"/>
</dbReference>
<gene>
    <name evidence="12" type="ORF">BXZ70DRAFT_1057587</name>
</gene>
<dbReference type="Gene3D" id="1.10.630.10">
    <property type="entry name" value="Cytochrome P450"/>
    <property type="match status" value="1"/>
</dbReference>
<dbReference type="InterPro" id="IPR002401">
    <property type="entry name" value="Cyt_P450_E_grp-I"/>
</dbReference>
<comment type="similarity">
    <text evidence="3 10">Belongs to the cytochrome P450 family.</text>
</comment>
<dbReference type="GO" id="GO:0005506">
    <property type="term" value="F:iron ion binding"/>
    <property type="evidence" value="ECO:0007669"/>
    <property type="project" value="InterPro"/>
</dbReference>
<dbReference type="GO" id="GO:0016705">
    <property type="term" value="F:oxidoreductase activity, acting on paired donors, with incorporation or reduction of molecular oxygen"/>
    <property type="evidence" value="ECO:0007669"/>
    <property type="project" value="InterPro"/>
</dbReference>
<evidence type="ECO:0000256" key="8">
    <source>
        <dbReference type="ARBA" id="ARBA00023033"/>
    </source>
</evidence>
<dbReference type="SUPFAM" id="SSF48264">
    <property type="entry name" value="Cytochrome P450"/>
    <property type="match status" value="1"/>
</dbReference>